<evidence type="ECO:0000256" key="1">
    <source>
        <dbReference type="ARBA" id="ARBA00007347"/>
    </source>
</evidence>
<evidence type="ECO:0000256" key="3">
    <source>
        <dbReference type="RuleBase" id="RU364104"/>
    </source>
</evidence>
<evidence type="ECO:0000256" key="4">
    <source>
        <dbReference type="SAM" id="MobiDB-lite"/>
    </source>
</evidence>
<dbReference type="GO" id="GO:0005739">
    <property type="term" value="C:mitochondrion"/>
    <property type="evidence" value="ECO:0007669"/>
    <property type="project" value="UniProtKB-SubCell"/>
</dbReference>
<dbReference type="EMBL" id="JAACXV010013506">
    <property type="protein sequence ID" value="KAF7273281.1"/>
    <property type="molecule type" value="Genomic_DNA"/>
</dbReference>
<dbReference type="PROSITE" id="PS51808">
    <property type="entry name" value="CHCH"/>
    <property type="match status" value="1"/>
</dbReference>
<keyword evidence="6" id="KW-1185">Reference proteome</keyword>
<comment type="similarity">
    <text evidence="1 3">Belongs to the CMC family.</text>
</comment>
<feature type="region of interest" description="Disordered" evidence="4">
    <location>
        <begin position="1"/>
        <end position="28"/>
    </location>
</feature>
<organism evidence="5 6">
    <name type="scientific">Rhynchophorus ferrugineus</name>
    <name type="common">Red palm weevil</name>
    <name type="synonym">Curculio ferrugineus</name>
    <dbReference type="NCBI Taxonomy" id="354439"/>
    <lineage>
        <taxon>Eukaryota</taxon>
        <taxon>Metazoa</taxon>
        <taxon>Ecdysozoa</taxon>
        <taxon>Arthropoda</taxon>
        <taxon>Hexapoda</taxon>
        <taxon>Insecta</taxon>
        <taxon>Pterygota</taxon>
        <taxon>Neoptera</taxon>
        <taxon>Endopterygota</taxon>
        <taxon>Coleoptera</taxon>
        <taxon>Polyphaga</taxon>
        <taxon>Cucujiformia</taxon>
        <taxon>Curculionidae</taxon>
        <taxon>Dryophthorinae</taxon>
        <taxon>Rhynchophorus</taxon>
    </lineage>
</organism>
<dbReference type="OrthoDB" id="6224010at2759"/>
<evidence type="ECO:0000313" key="6">
    <source>
        <dbReference type="Proteomes" id="UP000625711"/>
    </source>
</evidence>
<proteinExistence type="inferred from homology"/>
<gene>
    <name evidence="5" type="ORF">GWI33_014002</name>
</gene>
<dbReference type="AlphaFoldDB" id="A0A834M636"/>
<protein>
    <recommendedName>
        <fullName evidence="3">COX assembly mitochondrial protein</fullName>
    </recommendedName>
</protein>
<feature type="compositionally biased region" description="Polar residues" evidence="4">
    <location>
        <begin position="1"/>
        <end position="11"/>
    </location>
</feature>
<dbReference type="InterPro" id="IPR013892">
    <property type="entry name" value="Cyt_c_biogenesis_Cmc1-like"/>
</dbReference>
<reference evidence="5" key="1">
    <citation type="submission" date="2020-08" db="EMBL/GenBank/DDBJ databases">
        <title>Genome sequencing and assembly of the red palm weevil Rhynchophorus ferrugineus.</title>
        <authorList>
            <person name="Dias G.B."/>
            <person name="Bergman C.M."/>
            <person name="Manee M."/>
        </authorList>
    </citation>
    <scope>NUCLEOTIDE SEQUENCE</scope>
    <source>
        <strain evidence="5">AA-2017</strain>
        <tissue evidence="5">Whole larva</tissue>
    </source>
</reference>
<dbReference type="Pfam" id="PF08583">
    <property type="entry name" value="Cmc1"/>
    <property type="match status" value="1"/>
</dbReference>
<evidence type="ECO:0000256" key="2">
    <source>
        <dbReference type="ARBA" id="ARBA00023157"/>
    </source>
</evidence>
<sequence>MSENTKSTVLSSKLGGGPHGVGDPNDKSLRRVELDEVADFTQCCKNNNLLMVVKCRAENSKLKDCLTKWYNDEAFKEHCKNLYLEERTQFRSTGIPLKKRLEQNTRIGSNM</sequence>
<evidence type="ECO:0000313" key="5">
    <source>
        <dbReference type="EMBL" id="KAF7273281.1"/>
    </source>
</evidence>
<comment type="caution">
    <text evidence="5">The sequence shown here is derived from an EMBL/GenBank/DDBJ whole genome shotgun (WGS) entry which is preliminary data.</text>
</comment>
<comment type="subcellular location">
    <subcellularLocation>
        <location evidence="3">Mitochondrion</location>
    </subcellularLocation>
</comment>
<keyword evidence="2" id="KW-1015">Disulfide bond</keyword>
<name>A0A834M636_RHYFE</name>
<accession>A0A834M636</accession>
<keyword evidence="3" id="KW-0496">Mitochondrion</keyword>
<dbReference type="Proteomes" id="UP000625711">
    <property type="component" value="Unassembled WGS sequence"/>
</dbReference>